<dbReference type="EMBL" id="GDHC01008840">
    <property type="protein sequence ID" value="JAQ09789.1"/>
    <property type="molecule type" value="Transcribed_RNA"/>
</dbReference>
<evidence type="ECO:0000313" key="1">
    <source>
        <dbReference type="EMBL" id="JAG41010.1"/>
    </source>
</evidence>
<reference evidence="1" key="2">
    <citation type="submission" date="2014-07" db="EMBL/GenBank/DDBJ databases">
        <authorList>
            <person name="Hull J."/>
        </authorList>
    </citation>
    <scope>NUCLEOTIDE SEQUENCE</scope>
</reference>
<organism evidence="1">
    <name type="scientific">Lygus hesperus</name>
    <name type="common">Western plant bug</name>
    <dbReference type="NCBI Taxonomy" id="30085"/>
    <lineage>
        <taxon>Eukaryota</taxon>
        <taxon>Metazoa</taxon>
        <taxon>Ecdysozoa</taxon>
        <taxon>Arthropoda</taxon>
        <taxon>Hexapoda</taxon>
        <taxon>Insecta</taxon>
        <taxon>Pterygota</taxon>
        <taxon>Neoptera</taxon>
        <taxon>Paraneoptera</taxon>
        <taxon>Hemiptera</taxon>
        <taxon>Heteroptera</taxon>
        <taxon>Panheteroptera</taxon>
        <taxon>Cimicomorpha</taxon>
        <taxon>Miridae</taxon>
        <taxon>Mirini</taxon>
        <taxon>Lygus</taxon>
    </lineage>
</organism>
<name>A0A0A9ZGB2_LYGHE</name>
<reference evidence="1" key="1">
    <citation type="journal article" date="2014" name="PLoS ONE">
        <title>Transcriptome-Based Identification of ABC Transporters in the Western Tarnished Plant Bug Lygus hesperus.</title>
        <authorList>
            <person name="Hull J.J."/>
            <person name="Chaney K."/>
            <person name="Geib S.M."/>
            <person name="Fabrick J.A."/>
            <person name="Brent C.S."/>
            <person name="Walsh D."/>
            <person name="Lavine L.C."/>
        </authorList>
    </citation>
    <scope>NUCLEOTIDE SEQUENCE</scope>
</reference>
<reference evidence="2" key="3">
    <citation type="journal article" date="2016" name="Gigascience">
        <title>De novo construction of an expanded transcriptome assembly for the western tarnished plant bug, Lygus hesperus.</title>
        <authorList>
            <person name="Tassone E.E."/>
            <person name="Geib S.M."/>
            <person name="Hall B."/>
            <person name="Fabrick J.A."/>
            <person name="Brent C.S."/>
            <person name="Hull J.J."/>
        </authorList>
    </citation>
    <scope>NUCLEOTIDE SEQUENCE</scope>
</reference>
<evidence type="ECO:0000313" key="2">
    <source>
        <dbReference type="EMBL" id="JAQ09789.1"/>
    </source>
</evidence>
<gene>
    <name evidence="1" type="primary">OPI3_0</name>
    <name evidence="1" type="ORF">CM83_10314</name>
    <name evidence="2" type="ORF">g.93660</name>
</gene>
<proteinExistence type="predicted"/>
<dbReference type="EMBL" id="GBHO01002594">
    <property type="protein sequence ID" value="JAG41010.1"/>
    <property type="molecule type" value="Transcribed_RNA"/>
</dbReference>
<accession>A0A0A9ZGB2</accession>
<protein>
    <submittedName>
        <fullName evidence="1">Methylene-fatty-acyl-phospholipid synthase</fullName>
    </submittedName>
</protein>
<sequence>MRRKVKSRRHIYATECEDDPTYTFVNQDGEVELLIDDDDGVVELVNRNVHAAKHQSEKDKAAYIVGKEEPNHTQALTRRQRQKLLRQCGLHGKDCNANKTVLLSKGPVRKVEISGYLRECSY</sequence>
<dbReference type="AlphaFoldDB" id="A0A0A9ZGB2"/>